<evidence type="ECO:0000256" key="1">
    <source>
        <dbReference type="ARBA" id="ARBA00022801"/>
    </source>
</evidence>
<feature type="domain" description="Nudix hydrolase" evidence="3">
    <location>
        <begin position="12"/>
        <end position="147"/>
    </location>
</feature>
<dbReference type="PROSITE" id="PS51462">
    <property type="entry name" value="NUDIX"/>
    <property type="match status" value="1"/>
</dbReference>
<organism evidence="4 5">
    <name type="scientific">Ophiostoma piceae (strain UAMH 11346)</name>
    <name type="common">Sap stain fungus</name>
    <dbReference type="NCBI Taxonomy" id="1262450"/>
    <lineage>
        <taxon>Eukaryota</taxon>
        <taxon>Fungi</taxon>
        <taxon>Dikarya</taxon>
        <taxon>Ascomycota</taxon>
        <taxon>Pezizomycotina</taxon>
        <taxon>Sordariomycetes</taxon>
        <taxon>Sordariomycetidae</taxon>
        <taxon>Ophiostomatales</taxon>
        <taxon>Ophiostomataceae</taxon>
        <taxon>Ophiostoma</taxon>
    </lineage>
</organism>
<sequence>MTDAAPTVAPPKPRVGVAAIVKNRAGKFVVGRRKGGIHGTGKWQFPGGHLEYGETPLECAQRETLEETGLAVKPLGILSVTNDVFVSENKHYITFCVLCITETDDEPQNLEPHKCEGWYWKEWDFVTETAKKGADAADGFFLPVVNLTKQLVNPPWVSLDAL</sequence>
<accession>S3D8L6</accession>
<comment type="similarity">
    <text evidence="2">Belongs to the Nudix hydrolase family.</text>
</comment>
<keyword evidence="1 2" id="KW-0378">Hydrolase</keyword>
<reference evidence="4 5" key="1">
    <citation type="journal article" date="2013" name="BMC Genomics">
        <title>The genome and transcriptome of the pine saprophyte Ophiostoma piceae, and a comparison with the bark beetle-associated pine pathogen Grosmannia clavigera.</title>
        <authorList>
            <person name="Haridas S."/>
            <person name="Wang Y."/>
            <person name="Lim L."/>
            <person name="Massoumi Alamouti S."/>
            <person name="Jackman S."/>
            <person name="Docking R."/>
            <person name="Robertson G."/>
            <person name="Birol I."/>
            <person name="Bohlmann J."/>
            <person name="Breuil C."/>
        </authorList>
    </citation>
    <scope>NUCLEOTIDE SEQUENCE [LARGE SCALE GENOMIC DNA]</scope>
    <source>
        <strain evidence="4 5">UAMH 11346</strain>
    </source>
</reference>
<dbReference type="GO" id="GO:0035539">
    <property type="term" value="F:8-oxo-7,8-dihydrodeoxyguanosine triphosphate pyrophosphatase activity"/>
    <property type="evidence" value="ECO:0007669"/>
    <property type="project" value="TreeGrafter"/>
</dbReference>
<dbReference type="FunFam" id="3.90.79.10:FF:000060">
    <property type="entry name" value="Nudix hydrolase 1"/>
    <property type="match status" value="1"/>
</dbReference>
<dbReference type="GO" id="GO:0005829">
    <property type="term" value="C:cytosol"/>
    <property type="evidence" value="ECO:0007669"/>
    <property type="project" value="TreeGrafter"/>
</dbReference>
<dbReference type="SUPFAM" id="SSF55811">
    <property type="entry name" value="Nudix"/>
    <property type="match status" value="1"/>
</dbReference>
<dbReference type="InterPro" id="IPR000086">
    <property type="entry name" value="NUDIX_hydrolase_dom"/>
</dbReference>
<dbReference type="STRING" id="1262450.S3D8L6"/>
<evidence type="ECO:0000259" key="3">
    <source>
        <dbReference type="PROSITE" id="PS51462"/>
    </source>
</evidence>
<dbReference type="AlphaFoldDB" id="S3D8L6"/>
<dbReference type="Proteomes" id="UP000016923">
    <property type="component" value="Unassembled WGS sequence"/>
</dbReference>
<dbReference type="PANTHER" id="PTHR16099">
    <property type="entry name" value="8-OXO-DGTP DIPHOSPHATES NUDT15"/>
    <property type="match status" value="1"/>
</dbReference>
<dbReference type="PROSITE" id="PS00893">
    <property type="entry name" value="NUDIX_BOX"/>
    <property type="match status" value="1"/>
</dbReference>
<evidence type="ECO:0000313" key="4">
    <source>
        <dbReference type="EMBL" id="EPE09795.1"/>
    </source>
</evidence>
<dbReference type="EMBL" id="KE148147">
    <property type="protein sequence ID" value="EPE09795.1"/>
    <property type="molecule type" value="Genomic_DNA"/>
</dbReference>
<name>S3D8L6_OPHP1</name>
<dbReference type="OMA" id="CEGWEWW"/>
<protein>
    <submittedName>
        <fullName evidence="4">Nudix domain containing protein</fullName>
    </submittedName>
</protein>
<evidence type="ECO:0000313" key="5">
    <source>
        <dbReference type="Proteomes" id="UP000016923"/>
    </source>
</evidence>
<dbReference type="HOGENOM" id="CLU_037162_9_0_1"/>
<dbReference type="VEuPathDB" id="FungiDB:F503_07571"/>
<gene>
    <name evidence="4" type="ORF">F503_07571</name>
</gene>
<dbReference type="CDD" id="cd04678">
    <property type="entry name" value="NUDIX_MTH2_Nudt15"/>
    <property type="match status" value="1"/>
</dbReference>
<dbReference type="Gene3D" id="3.90.79.10">
    <property type="entry name" value="Nucleoside Triphosphate Pyrophosphohydrolase"/>
    <property type="match status" value="1"/>
</dbReference>
<dbReference type="GO" id="GO:0006203">
    <property type="term" value="P:dGTP catabolic process"/>
    <property type="evidence" value="ECO:0007669"/>
    <property type="project" value="TreeGrafter"/>
</dbReference>
<dbReference type="OrthoDB" id="447842at2759"/>
<dbReference type="eggNOG" id="ENOG502S3YT">
    <property type="taxonomic scope" value="Eukaryota"/>
</dbReference>
<evidence type="ECO:0000256" key="2">
    <source>
        <dbReference type="RuleBase" id="RU003476"/>
    </source>
</evidence>
<dbReference type="InterPro" id="IPR020084">
    <property type="entry name" value="NUDIX_hydrolase_CS"/>
</dbReference>
<dbReference type="Pfam" id="PF00293">
    <property type="entry name" value="NUDIX"/>
    <property type="match status" value="1"/>
</dbReference>
<dbReference type="PRINTS" id="PR00502">
    <property type="entry name" value="NUDIXFAMILY"/>
</dbReference>
<keyword evidence="5" id="KW-1185">Reference proteome</keyword>
<dbReference type="PANTHER" id="PTHR16099:SF5">
    <property type="entry name" value="NUCLEOTIDE TRIPHOSPHATE DIPHOSPHATASE NUDT15"/>
    <property type="match status" value="1"/>
</dbReference>
<dbReference type="InterPro" id="IPR015797">
    <property type="entry name" value="NUDIX_hydrolase-like_dom_sf"/>
</dbReference>
<proteinExistence type="inferred from homology"/>
<dbReference type="InterPro" id="IPR020476">
    <property type="entry name" value="Nudix_hydrolase"/>
</dbReference>